<protein>
    <submittedName>
        <fullName evidence="10">Chemotaxis protein MotB</fullName>
    </submittedName>
</protein>
<evidence type="ECO:0000313" key="11">
    <source>
        <dbReference type="Proteomes" id="UP000295247"/>
    </source>
</evidence>
<dbReference type="PANTHER" id="PTHR30329">
    <property type="entry name" value="STATOR ELEMENT OF FLAGELLAR MOTOR COMPLEX"/>
    <property type="match status" value="1"/>
</dbReference>
<gene>
    <name evidence="10" type="ORF">EDC29_101571</name>
</gene>
<keyword evidence="3" id="KW-1003">Cell membrane</keyword>
<dbReference type="PROSITE" id="PS51123">
    <property type="entry name" value="OMPA_2"/>
    <property type="match status" value="1"/>
</dbReference>
<comment type="similarity">
    <text evidence="2">Belongs to the MotB family.</text>
</comment>
<dbReference type="InterPro" id="IPR006665">
    <property type="entry name" value="OmpA-like"/>
</dbReference>
<evidence type="ECO:0000256" key="4">
    <source>
        <dbReference type="ARBA" id="ARBA00022692"/>
    </source>
</evidence>
<sequence>MAEECECEEVECEAGAPAWMSTFADLMSLLMVFFVLLLSFSEMDVLKYKQIAGSMKMAFGVQRMVEADDIPKGTSIIAQEFSPAQPQPTVVNEVRQQTADDLKSELRIIDPAIIDAQKKAEEVEKALELEIKKGLLEVTTIDDQVVVRIREKGSFPSASAQVSAEFLAVLQKIAKALSKVEGKILVAGHTDDIPIQTREFASNWVLSAARAAAVAHAVTQNGWIDPQRVEIRAHADNHPLESNDTAEGRATNRRVEIIVLGDRSTELLLENALQAIGSEETIPQ</sequence>
<reference evidence="10 11" key="1">
    <citation type="submission" date="2019-03" db="EMBL/GenBank/DDBJ databases">
        <title>Genomic Encyclopedia of Type Strains, Phase IV (KMG-IV): sequencing the most valuable type-strain genomes for metagenomic binning, comparative biology and taxonomic classification.</title>
        <authorList>
            <person name="Goeker M."/>
        </authorList>
    </citation>
    <scope>NUCLEOTIDE SEQUENCE [LARGE SCALE GENOMIC DNA]</scope>
    <source>
        <strain evidence="10 11">DSM 203</strain>
    </source>
</reference>
<dbReference type="Proteomes" id="UP000295247">
    <property type="component" value="Unassembled WGS sequence"/>
</dbReference>
<dbReference type="CDD" id="cd07185">
    <property type="entry name" value="OmpA_C-like"/>
    <property type="match status" value="1"/>
</dbReference>
<organism evidence="10 11">
    <name type="scientific">Marichromatium gracile</name>
    <name type="common">Chromatium gracile</name>
    <dbReference type="NCBI Taxonomy" id="1048"/>
    <lineage>
        <taxon>Bacteria</taxon>
        <taxon>Pseudomonadati</taxon>
        <taxon>Pseudomonadota</taxon>
        <taxon>Gammaproteobacteria</taxon>
        <taxon>Chromatiales</taxon>
        <taxon>Chromatiaceae</taxon>
        <taxon>Marichromatium</taxon>
    </lineage>
</organism>
<dbReference type="SUPFAM" id="SSF103088">
    <property type="entry name" value="OmpA-like"/>
    <property type="match status" value="1"/>
</dbReference>
<name>A0A4R4ALW6_MARGR</name>
<evidence type="ECO:0000259" key="9">
    <source>
        <dbReference type="PROSITE" id="PS51123"/>
    </source>
</evidence>
<dbReference type="NCBIfam" id="TIGR03350">
    <property type="entry name" value="type_VI_ompA"/>
    <property type="match status" value="1"/>
</dbReference>
<dbReference type="PANTHER" id="PTHR30329:SF21">
    <property type="entry name" value="LIPOPROTEIN YIAD-RELATED"/>
    <property type="match status" value="1"/>
</dbReference>
<dbReference type="InterPro" id="IPR050330">
    <property type="entry name" value="Bact_OuterMem_StrucFunc"/>
</dbReference>
<keyword evidence="6 7" id="KW-0472">Membrane</keyword>
<evidence type="ECO:0000256" key="7">
    <source>
        <dbReference type="PROSITE-ProRule" id="PRU00473"/>
    </source>
</evidence>
<dbReference type="GO" id="GO:0005886">
    <property type="term" value="C:plasma membrane"/>
    <property type="evidence" value="ECO:0007669"/>
    <property type="project" value="UniProtKB-SubCell"/>
</dbReference>
<dbReference type="Gene3D" id="3.30.1330.60">
    <property type="entry name" value="OmpA-like domain"/>
    <property type="match status" value="1"/>
</dbReference>
<proteinExistence type="inferred from homology"/>
<feature type="domain" description="OmpA-like" evidence="9">
    <location>
        <begin position="142"/>
        <end position="263"/>
    </location>
</feature>
<evidence type="ECO:0000256" key="5">
    <source>
        <dbReference type="ARBA" id="ARBA00022989"/>
    </source>
</evidence>
<evidence type="ECO:0000313" key="10">
    <source>
        <dbReference type="EMBL" id="TCW40154.1"/>
    </source>
</evidence>
<feature type="transmembrane region" description="Helical" evidence="8">
    <location>
        <begin position="18"/>
        <end position="40"/>
    </location>
</feature>
<keyword evidence="5 8" id="KW-1133">Transmembrane helix</keyword>
<dbReference type="AlphaFoldDB" id="A0A4R4ALW6"/>
<dbReference type="Pfam" id="PF13677">
    <property type="entry name" value="MotB_plug"/>
    <property type="match status" value="1"/>
</dbReference>
<comment type="subcellular location">
    <subcellularLocation>
        <location evidence="1">Cell membrane</location>
        <topology evidence="1">Single-pass membrane protein</topology>
    </subcellularLocation>
</comment>
<comment type="caution">
    <text evidence="10">The sequence shown here is derived from an EMBL/GenBank/DDBJ whole genome shotgun (WGS) entry which is preliminary data.</text>
</comment>
<dbReference type="RefSeq" id="WP_123141328.1">
    <property type="nucleotide sequence ID" value="NZ_NRRH01000023.1"/>
</dbReference>
<keyword evidence="4 8" id="KW-0812">Transmembrane</keyword>
<evidence type="ECO:0000256" key="1">
    <source>
        <dbReference type="ARBA" id="ARBA00004162"/>
    </source>
</evidence>
<evidence type="ECO:0000256" key="6">
    <source>
        <dbReference type="ARBA" id="ARBA00023136"/>
    </source>
</evidence>
<evidence type="ECO:0000256" key="8">
    <source>
        <dbReference type="SAM" id="Phobius"/>
    </source>
</evidence>
<dbReference type="InterPro" id="IPR025713">
    <property type="entry name" value="MotB-like_N_dom"/>
</dbReference>
<dbReference type="InterPro" id="IPR036737">
    <property type="entry name" value="OmpA-like_sf"/>
</dbReference>
<dbReference type="Pfam" id="PF00691">
    <property type="entry name" value="OmpA"/>
    <property type="match status" value="1"/>
</dbReference>
<accession>A0A4R4ALW6</accession>
<evidence type="ECO:0000256" key="3">
    <source>
        <dbReference type="ARBA" id="ARBA00022475"/>
    </source>
</evidence>
<dbReference type="EMBL" id="SMDC01000001">
    <property type="protein sequence ID" value="TCW40154.1"/>
    <property type="molecule type" value="Genomic_DNA"/>
</dbReference>
<evidence type="ECO:0000256" key="2">
    <source>
        <dbReference type="ARBA" id="ARBA00008914"/>
    </source>
</evidence>
<dbReference type="InterPro" id="IPR017733">
    <property type="entry name" value="OmpA-like_dom_proteobacteria"/>
</dbReference>